<sequence>MIYIGKCCSKACCGACKCCGEGCSKTCEELFECHCCPNYSRLPFSTCSILFCIFLILPTLICVIYIIAKSEHTDWCEHNYVVAMIISIINFIITVAFVIYSVRKIGEGYFKAYEKYQNPNSIAKEVWKFICKDFVVLFFIVFYIWTFVWDCIILAWTNDENPVCEDRYGGVLSAADFVAGWHMAMTIVGFFFFVILLCLLACAENECVKPFIGFCLCGYDNIEKEKRRRRQMAVDRDNQRNEEMKEQNRMNQPQYNPTAPGHNTNHPQGYTPQPSGPPVMPNHPYNPAGPANDPYANAYPAQPLPQSQPQAVKNSNTANNAGGAENQDKKGLFGKAKDKFNKFIGNNS</sequence>
<feature type="region of interest" description="Disordered" evidence="1">
    <location>
        <begin position="228"/>
        <end position="348"/>
    </location>
</feature>
<feature type="compositionally biased region" description="Low complexity" evidence="1">
    <location>
        <begin position="285"/>
        <end position="311"/>
    </location>
</feature>
<accession>A0AAD1XLX9</accession>
<dbReference type="AlphaFoldDB" id="A0AAD1XLX9"/>
<proteinExistence type="predicted"/>
<evidence type="ECO:0000313" key="3">
    <source>
        <dbReference type="EMBL" id="CAI2374980.1"/>
    </source>
</evidence>
<evidence type="ECO:0000313" key="4">
    <source>
        <dbReference type="Proteomes" id="UP001295684"/>
    </source>
</evidence>
<dbReference type="EMBL" id="CAMPGE010016421">
    <property type="protein sequence ID" value="CAI2374980.1"/>
    <property type="molecule type" value="Genomic_DNA"/>
</dbReference>
<keyword evidence="4" id="KW-1185">Reference proteome</keyword>
<protein>
    <submittedName>
        <fullName evidence="3">Uncharacterized protein</fullName>
    </submittedName>
</protein>
<feature type="compositionally biased region" description="Basic and acidic residues" evidence="1">
    <location>
        <begin position="326"/>
        <end position="341"/>
    </location>
</feature>
<dbReference type="Proteomes" id="UP001295684">
    <property type="component" value="Unassembled WGS sequence"/>
</dbReference>
<gene>
    <name evidence="3" type="ORF">ECRASSUSDP1_LOCUS16339</name>
</gene>
<feature type="transmembrane region" description="Helical" evidence="2">
    <location>
        <begin position="49"/>
        <end position="68"/>
    </location>
</feature>
<evidence type="ECO:0000256" key="1">
    <source>
        <dbReference type="SAM" id="MobiDB-lite"/>
    </source>
</evidence>
<keyword evidence="2" id="KW-0812">Transmembrane</keyword>
<comment type="caution">
    <text evidence="3">The sequence shown here is derived from an EMBL/GenBank/DDBJ whole genome shotgun (WGS) entry which is preliminary data.</text>
</comment>
<feature type="transmembrane region" description="Helical" evidence="2">
    <location>
        <begin position="134"/>
        <end position="157"/>
    </location>
</feature>
<name>A0AAD1XLX9_EUPCR</name>
<evidence type="ECO:0000256" key="2">
    <source>
        <dbReference type="SAM" id="Phobius"/>
    </source>
</evidence>
<keyword evidence="2" id="KW-0472">Membrane</keyword>
<keyword evidence="2" id="KW-1133">Transmembrane helix</keyword>
<feature type="transmembrane region" description="Helical" evidence="2">
    <location>
        <begin position="177"/>
        <end position="202"/>
    </location>
</feature>
<feature type="compositionally biased region" description="Basic and acidic residues" evidence="1">
    <location>
        <begin position="232"/>
        <end position="248"/>
    </location>
</feature>
<reference evidence="3" key="1">
    <citation type="submission" date="2023-07" db="EMBL/GenBank/DDBJ databases">
        <authorList>
            <consortium name="AG Swart"/>
            <person name="Singh M."/>
            <person name="Singh A."/>
            <person name="Seah K."/>
            <person name="Emmerich C."/>
        </authorList>
    </citation>
    <scope>NUCLEOTIDE SEQUENCE</scope>
    <source>
        <strain evidence="3">DP1</strain>
    </source>
</reference>
<organism evidence="3 4">
    <name type="scientific">Euplotes crassus</name>
    <dbReference type="NCBI Taxonomy" id="5936"/>
    <lineage>
        <taxon>Eukaryota</taxon>
        <taxon>Sar</taxon>
        <taxon>Alveolata</taxon>
        <taxon>Ciliophora</taxon>
        <taxon>Intramacronucleata</taxon>
        <taxon>Spirotrichea</taxon>
        <taxon>Hypotrichia</taxon>
        <taxon>Euplotida</taxon>
        <taxon>Euplotidae</taxon>
        <taxon>Moneuplotes</taxon>
    </lineage>
</organism>
<feature type="compositionally biased region" description="Polar residues" evidence="1">
    <location>
        <begin position="249"/>
        <end position="273"/>
    </location>
</feature>
<feature type="transmembrane region" description="Helical" evidence="2">
    <location>
        <begin position="80"/>
        <end position="102"/>
    </location>
</feature>